<dbReference type="EMBL" id="SNAA01000004">
    <property type="protein sequence ID" value="TDL81562.1"/>
    <property type="molecule type" value="Genomic_DNA"/>
</dbReference>
<comment type="caution">
    <text evidence="1">The sequence shown here is derived from an EMBL/GenBank/DDBJ whole genome shotgun (WGS) entry which is preliminary data.</text>
</comment>
<dbReference type="RefSeq" id="WP_168771054.1">
    <property type="nucleotide sequence ID" value="NZ_SNAA01000004.1"/>
</dbReference>
<keyword evidence="2" id="KW-1185">Reference proteome</keyword>
<evidence type="ECO:0008006" key="3">
    <source>
        <dbReference type="Google" id="ProtNLM"/>
    </source>
</evidence>
<protein>
    <recommendedName>
        <fullName evidence="3">Tetratricopeptide repeat protein</fullName>
    </recommendedName>
</protein>
<gene>
    <name evidence="1" type="ORF">E2L08_05435</name>
</gene>
<dbReference type="Proteomes" id="UP000295701">
    <property type="component" value="Unassembled WGS sequence"/>
</dbReference>
<evidence type="ECO:0000313" key="1">
    <source>
        <dbReference type="EMBL" id="TDL81562.1"/>
    </source>
</evidence>
<sequence>MKPVFVSRKRDGLGERLRGLVNAFAVADRFGGEVRFAWRLMGSAAQPFHAICEAEKLFSERFLERYLMSPEAADALVCCPITDIESNGFGLVEPQQGYSVFQNPLTSMLPSYFSKEDLGSVLQTAFSKIEFSSEIANIREKVSGLKLPENAVAIHLRAGDIVYGKYRFSNDFRVKVISYPIAVEIIKTSHARNEKPVLFGQDRELIRWLADEYGAISSVELFDAVERDPLHLAMSEIFLMARMNRLVSGNSGFALLASAAGAVPHENPYLSRTKEENEAAVARHMLDRDFSAPPSLLQKANACCSMMYQRRGIIAKNREQIALLRNAIAYDPDNPFYRVSLAVSMLNRGSEDRAEKIITRLLNIHNANCGEIFNADALSRPGLMELVERLRPCAGKAECPNISKFIERVDEVRA</sequence>
<accession>A0A4R6AES2</accession>
<dbReference type="InterPro" id="IPR011990">
    <property type="entry name" value="TPR-like_helical_dom_sf"/>
</dbReference>
<dbReference type="Gene3D" id="1.25.40.10">
    <property type="entry name" value="Tetratricopeptide repeat domain"/>
    <property type="match status" value="1"/>
</dbReference>
<proteinExistence type="predicted"/>
<reference evidence="1 2" key="1">
    <citation type="submission" date="2019-03" db="EMBL/GenBank/DDBJ databases">
        <title>Primorskyibacter sp. SS33 isolated from sediments.</title>
        <authorList>
            <person name="Xunke S."/>
        </authorList>
    </citation>
    <scope>NUCLEOTIDE SEQUENCE [LARGE SCALE GENOMIC DNA]</scope>
    <source>
        <strain evidence="1 2">SS33</strain>
    </source>
</reference>
<evidence type="ECO:0000313" key="2">
    <source>
        <dbReference type="Proteomes" id="UP000295701"/>
    </source>
</evidence>
<name>A0A4R6AES2_9RHOB</name>
<organism evidence="1 2">
    <name type="scientific">Palleronia sediminis</name>
    <dbReference type="NCBI Taxonomy" id="2547833"/>
    <lineage>
        <taxon>Bacteria</taxon>
        <taxon>Pseudomonadati</taxon>
        <taxon>Pseudomonadota</taxon>
        <taxon>Alphaproteobacteria</taxon>
        <taxon>Rhodobacterales</taxon>
        <taxon>Roseobacteraceae</taxon>
        <taxon>Palleronia</taxon>
    </lineage>
</organism>
<dbReference type="AlphaFoldDB" id="A0A4R6AES2"/>